<comment type="caution">
    <text evidence="1">The sequence shown here is derived from an EMBL/GenBank/DDBJ whole genome shotgun (WGS) entry which is preliminary data.</text>
</comment>
<evidence type="ECO:0000313" key="2">
    <source>
        <dbReference type="Proteomes" id="UP001596226"/>
    </source>
</evidence>
<dbReference type="RefSeq" id="WP_377507459.1">
    <property type="nucleotide sequence ID" value="NZ_JBHSQS010000004.1"/>
</dbReference>
<evidence type="ECO:0008006" key="3">
    <source>
        <dbReference type="Google" id="ProtNLM"/>
    </source>
</evidence>
<keyword evidence="2" id="KW-1185">Reference proteome</keyword>
<sequence>MLNDPVTEPRGDFDIHLTVRPVPDGLVPDAADRLAELAARHGCKFTDIELARGAVRTQPMVTGTGSGTLAAQRALAAGWARTLRAEGYEVIRTKIEAAPWNDGVPADDQAAAREPAGRYFEHHVKLLLDAAELDGLAAAVEPYGAHLSRNARRERQDGRHERFVTQRCHAVGQAAARRRLATLVDAVRARGHRIVSVEEEYVMVDDNTAIDAGWIAA</sequence>
<evidence type="ECO:0000313" key="1">
    <source>
        <dbReference type="EMBL" id="MFC5923181.1"/>
    </source>
</evidence>
<accession>A0ABW1H128</accession>
<dbReference type="Proteomes" id="UP001596226">
    <property type="component" value="Unassembled WGS sequence"/>
</dbReference>
<name>A0ABW1H128_9ACTN</name>
<gene>
    <name evidence="1" type="ORF">ACFQGL_07460</name>
</gene>
<organism evidence="1 2">
    <name type="scientific">Micromonospora vulcania</name>
    <dbReference type="NCBI Taxonomy" id="1441873"/>
    <lineage>
        <taxon>Bacteria</taxon>
        <taxon>Bacillati</taxon>
        <taxon>Actinomycetota</taxon>
        <taxon>Actinomycetes</taxon>
        <taxon>Micromonosporales</taxon>
        <taxon>Micromonosporaceae</taxon>
        <taxon>Micromonospora</taxon>
    </lineage>
</organism>
<proteinExistence type="predicted"/>
<protein>
    <recommendedName>
        <fullName evidence="3">Ankyrin</fullName>
    </recommendedName>
</protein>
<dbReference type="EMBL" id="JBHSQS010000004">
    <property type="protein sequence ID" value="MFC5923181.1"/>
    <property type="molecule type" value="Genomic_DNA"/>
</dbReference>
<reference evidence="2" key="1">
    <citation type="journal article" date="2019" name="Int. J. Syst. Evol. Microbiol.">
        <title>The Global Catalogue of Microorganisms (GCM) 10K type strain sequencing project: providing services to taxonomists for standard genome sequencing and annotation.</title>
        <authorList>
            <consortium name="The Broad Institute Genomics Platform"/>
            <consortium name="The Broad Institute Genome Sequencing Center for Infectious Disease"/>
            <person name="Wu L."/>
            <person name="Ma J."/>
        </authorList>
    </citation>
    <scope>NUCLEOTIDE SEQUENCE [LARGE SCALE GENOMIC DNA]</scope>
    <source>
        <strain evidence="2">CGMCC 4.7144</strain>
    </source>
</reference>